<protein>
    <recommendedName>
        <fullName evidence="4">peptidylprolyl isomerase</fullName>
        <ecNumber evidence="4">5.2.1.8</ecNumber>
    </recommendedName>
</protein>
<keyword evidence="7" id="KW-0143">Chaperone</keyword>
<dbReference type="EC" id="5.2.1.8" evidence="4"/>
<dbReference type="GO" id="GO:0003755">
    <property type="term" value="F:peptidyl-prolyl cis-trans isomerase activity"/>
    <property type="evidence" value="ECO:0007669"/>
    <property type="project" value="UniProtKB-KW"/>
</dbReference>
<proteinExistence type="inferred from homology"/>
<sequence length="159" mass="17414">MTKPVVGKQKVIAITYSIVSETGEILEQSDIPVYYAHGGVNQMFPDVEDALEGHSIGDTIEVVLSQDRAFGAHDPSLTFVDDIDNVPPEFRHLGAEVQMQNDEGETRTFIVSQIEGNKLTVDGNHPFAGKTLTYSVTVNDIRDATDEEMKKGVSTPVLH</sequence>
<evidence type="ECO:0000256" key="2">
    <source>
        <dbReference type="ARBA" id="ARBA00004496"/>
    </source>
</evidence>
<organism evidence="10">
    <name type="scientific">hydrothermal vent metagenome</name>
    <dbReference type="NCBI Taxonomy" id="652676"/>
    <lineage>
        <taxon>unclassified sequences</taxon>
        <taxon>metagenomes</taxon>
        <taxon>ecological metagenomes</taxon>
    </lineage>
</organism>
<evidence type="ECO:0000256" key="5">
    <source>
        <dbReference type="ARBA" id="ARBA00022490"/>
    </source>
</evidence>
<dbReference type="InterPro" id="IPR046357">
    <property type="entry name" value="PPIase_dom_sf"/>
</dbReference>
<dbReference type="Gene3D" id="3.10.50.40">
    <property type="match status" value="1"/>
</dbReference>
<dbReference type="PANTHER" id="PTHR47861">
    <property type="entry name" value="FKBP-TYPE PEPTIDYL-PROLYL CIS-TRANS ISOMERASE SLYD"/>
    <property type="match status" value="1"/>
</dbReference>
<name>A0A3B0Z3Z5_9ZZZZ</name>
<keyword evidence="5" id="KW-0963">Cytoplasm</keyword>
<comment type="subcellular location">
    <subcellularLocation>
        <location evidence="2">Cytoplasm</location>
    </subcellularLocation>
</comment>
<evidence type="ECO:0000256" key="6">
    <source>
        <dbReference type="ARBA" id="ARBA00023110"/>
    </source>
</evidence>
<keyword evidence="6" id="KW-0697">Rotamase</keyword>
<comment type="similarity">
    <text evidence="3">Belongs to the FKBP-type PPIase family.</text>
</comment>
<evidence type="ECO:0000259" key="9">
    <source>
        <dbReference type="PROSITE" id="PS50059"/>
    </source>
</evidence>
<evidence type="ECO:0000256" key="8">
    <source>
        <dbReference type="ARBA" id="ARBA00023235"/>
    </source>
</evidence>
<dbReference type="GO" id="GO:0005737">
    <property type="term" value="C:cytoplasm"/>
    <property type="evidence" value="ECO:0007669"/>
    <property type="project" value="UniProtKB-SubCell"/>
</dbReference>
<evidence type="ECO:0000256" key="4">
    <source>
        <dbReference type="ARBA" id="ARBA00013194"/>
    </source>
</evidence>
<comment type="catalytic activity">
    <reaction evidence="1">
        <text>[protein]-peptidylproline (omega=180) = [protein]-peptidylproline (omega=0)</text>
        <dbReference type="Rhea" id="RHEA:16237"/>
        <dbReference type="Rhea" id="RHEA-COMP:10747"/>
        <dbReference type="Rhea" id="RHEA-COMP:10748"/>
        <dbReference type="ChEBI" id="CHEBI:83833"/>
        <dbReference type="ChEBI" id="CHEBI:83834"/>
        <dbReference type="EC" id="5.2.1.8"/>
    </reaction>
</comment>
<dbReference type="GO" id="GO:0042026">
    <property type="term" value="P:protein refolding"/>
    <property type="evidence" value="ECO:0007669"/>
    <property type="project" value="UniProtKB-ARBA"/>
</dbReference>
<dbReference type="InterPro" id="IPR001179">
    <property type="entry name" value="PPIase_FKBP_dom"/>
</dbReference>
<feature type="domain" description="PPIase FKBP-type" evidence="9">
    <location>
        <begin position="9"/>
        <end position="88"/>
    </location>
</feature>
<dbReference type="AlphaFoldDB" id="A0A3B0Z3Z5"/>
<gene>
    <name evidence="10" type="ORF">MNBD_GAMMA15-530</name>
</gene>
<evidence type="ECO:0000256" key="7">
    <source>
        <dbReference type="ARBA" id="ARBA00023186"/>
    </source>
</evidence>
<accession>A0A3B0Z3Z5</accession>
<dbReference type="EMBL" id="UOFN01000047">
    <property type="protein sequence ID" value="VAW75436.1"/>
    <property type="molecule type" value="Genomic_DNA"/>
</dbReference>
<evidence type="ECO:0000313" key="10">
    <source>
        <dbReference type="EMBL" id="VAW75436.1"/>
    </source>
</evidence>
<keyword evidence="8 10" id="KW-0413">Isomerase</keyword>
<dbReference type="PANTHER" id="PTHR47861:SF3">
    <property type="entry name" value="FKBP-TYPE PEPTIDYL-PROLYL CIS-TRANS ISOMERASE SLYD"/>
    <property type="match status" value="1"/>
</dbReference>
<dbReference type="PROSITE" id="PS50059">
    <property type="entry name" value="FKBP_PPIASE"/>
    <property type="match status" value="1"/>
</dbReference>
<dbReference type="SUPFAM" id="SSF54534">
    <property type="entry name" value="FKBP-like"/>
    <property type="match status" value="1"/>
</dbReference>
<evidence type="ECO:0000256" key="1">
    <source>
        <dbReference type="ARBA" id="ARBA00000971"/>
    </source>
</evidence>
<reference evidence="10" key="1">
    <citation type="submission" date="2018-06" db="EMBL/GenBank/DDBJ databases">
        <authorList>
            <person name="Zhirakovskaya E."/>
        </authorList>
    </citation>
    <scope>NUCLEOTIDE SEQUENCE</scope>
</reference>
<evidence type="ECO:0000256" key="3">
    <source>
        <dbReference type="ARBA" id="ARBA00006577"/>
    </source>
</evidence>